<organism evidence="2 3">
    <name type="scientific">Musca domestica</name>
    <name type="common">House fly</name>
    <dbReference type="NCBI Taxonomy" id="7370"/>
    <lineage>
        <taxon>Eukaryota</taxon>
        <taxon>Metazoa</taxon>
        <taxon>Ecdysozoa</taxon>
        <taxon>Arthropoda</taxon>
        <taxon>Hexapoda</taxon>
        <taxon>Insecta</taxon>
        <taxon>Pterygota</taxon>
        <taxon>Neoptera</taxon>
        <taxon>Endopterygota</taxon>
        <taxon>Diptera</taxon>
        <taxon>Brachycera</taxon>
        <taxon>Muscomorpha</taxon>
        <taxon>Muscoidea</taxon>
        <taxon>Muscidae</taxon>
        <taxon>Musca</taxon>
    </lineage>
</organism>
<feature type="domain" description="PiggyBac transposable element-derived protein" evidence="1">
    <location>
        <begin position="112"/>
        <end position="179"/>
    </location>
</feature>
<gene>
    <name evidence="3" type="primary">LOC101890727</name>
</gene>
<dbReference type="RefSeq" id="XP_005189572.2">
    <property type="nucleotide sequence ID" value="XM_005189515.2"/>
</dbReference>
<dbReference type="GeneID" id="101890727"/>
<accession>A0A9J7D2E2</accession>
<evidence type="ECO:0000313" key="2">
    <source>
        <dbReference type="Proteomes" id="UP001652621"/>
    </source>
</evidence>
<keyword evidence="2" id="KW-1185">Reference proteome</keyword>
<dbReference type="VEuPathDB" id="VectorBase:MDOMA2_019580"/>
<dbReference type="PANTHER" id="PTHR46599">
    <property type="entry name" value="PIGGYBAC TRANSPOSABLE ELEMENT-DERIVED PROTEIN 4"/>
    <property type="match status" value="1"/>
</dbReference>
<dbReference type="Pfam" id="PF13843">
    <property type="entry name" value="DDE_Tnp_1_7"/>
    <property type="match status" value="2"/>
</dbReference>
<dbReference type="PANTHER" id="PTHR46599:SF6">
    <property type="entry name" value="DUAL SPECIFICITY PHOSPHATASE 26"/>
    <property type="match status" value="1"/>
</dbReference>
<name>A0A9J7D2E2_MUSDO</name>
<evidence type="ECO:0000313" key="3">
    <source>
        <dbReference type="RefSeq" id="XP_005189572.2"/>
    </source>
</evidence>
<dbReference type="InterPro" id="IPR029526">
    <property type="entry name" value="PGBD"/>
</dbReference>
<protein>
    <submittedName>
        <fullName evidence="3">Uncharacterized protein LOC101890727</fullName>
    </submittedName>
</protein>
<reference evidence="3" key="1">
    <citation type="submission" date="2025-08" db="UniProtKB">
        <authorList>
            <consortium name="RefSeq"/>
        </authorList>
    </citation>
    <scope>IDENTIFICATION</scope>
    <source>
        <strain evidence="3">Aabys</strain>
        <tissue evidence="3">Whole body</tissue>
    </source>
</reference>
<dbReference type="eggNOG" id="ENOG502QWEM">
    <property type="taxonomic scope" value="Eukaryota"/>
</dbReference>
<feature type="domain" description="PiggyBac transposable element-derived protein" evidence="1">
    <location>
        <begin position="14"/>
        <end position="88"/>
    </location>
</feature>
<dbReference type="OrthoDB" id="10057959at2759"/>
<dbReference type="VEuPathDB" id="VectorBase:MDOA012928"/>
<sequence>MFGFRDNMVLVSHAPRKGKNVLLISTMHNDAKVDAETQKPDIILSYNDTKGGVDVVDRLCANYNCARATKRWPMVIFYAMLNVSTINSQVIHTANNPDTKLLRRNFIENLAMKLIEPHIRDRQNQSNLPRSIKLRLSEILHINDVGRNVTTDNWYTSIPLAEALLQKGLTTVGKIRKNKK</sequence>
<proteinExistence type="predicted"/>
<dbReference type="STRING" id="7370.A0A1I8N9D0"/>
<dbReference type="Proteomes" id="UP001652621">
    <property type="component" value="Unplaced"/>
</dbReference>
<evidence type="ECO:0000259" key="1">
    <source>
        <dbReference type="Pfam" id="PF13843"/>
    </source>
</evidence>